<reference evidence="1 2" key="1">
    <citation type="submission" date="2023-04" db="EMBL/GenBank/DDBJ databases">
        <title>Fusibacter bizertensis strain WBS, isolated from littoral bottom sediments of the Arctic seas - biochemical and genomic analysis.</title>
        <authorList>
            <person name="Brioukhanov A.L."/>
        </authorList>
    </citation>
    <scope>NUCLEOTIDE SEQUENCE [LARGE SCALE GENOMIC DNA]</scope>
    <source>
        <strain evidence="1 2">WBS</strain>
    </source>
</reference>
<name>A0ABT6N8Y9_9FIRM</name>
<evidence type="ECO:0000313" key="1">
    <source>
        <dbReference type="EMBL" id="MDH8676885.1"/>
    </source>
</evidence>
<dbReference type="Pfam" id="PF04655">
    <property type="entry name" value="APH_6_hur"/>
    <property type="match status" value="1"/>
</dbReference>
<comment type="caution">
    <text evidence="1">The sequence shown here is derived from an EMBL/GenBank/DDBJ whole genome shotgun (WGS) entry which is preliminary data.</text>
</comment>
<protein>
    <submittedName>
        <fullName evidence="1">Aminoglycoside phosphotransferase family protein</fullName>
    </submittedName>
</protein>
<dbReference type="SUPFAM" id="SSF56112">
    <property type="entry name" value="Protein kinase-like (PK-like)"/>
    <property type="match status" value="1"/>
</dbReference>
<gene>
    <name evidence="1" type="ORF">QE109_01935</name>
</gene>
<accession>A0ABT6N8Y9</accession>
<dbReference type="InterPro" id="IPR011009">
    <property type="entry name" value="Kinase-like_dom_sf"/>
</dbReference>
<dbReference type="RefSeq" id="WP_281092686.1">
    <property type="nucleotide sequence ID" value="NZ_JARYZI010000001.1"/>
</dbReference>
<dbReference type="Proteomes" id="UP001158045">
    <property type="component" value="Unassembled WGS sequence"/>
</dbReference>
<dbReference type="EMBL" id="JARYZI010000001">
    <property type="protein sequence ID" value="MDH8676885.1"/>
    <property type="molecule type" value="Genomic_DNA"/>
</dbReference>
<organism evidence="1 2">
    <name type="scientific">Fusibacter bizertensis</name>
    <dbReference type="NCBI Taxonomy" id="1488331"/>
    <lineage>
        <taxon>Bacteria</taxon>
        <taxon>Bacillati</taxon>
        <taxon>Bacillota</taxon>
        <taxon>Clostridia</taxon>
        <taxon>Eubacteriales</taxon>
        <taxon>Eubacteriales Family XII. Incertae Sedis</taxon>
        <taxon>Fusibacter</taxon>
    </lineage>
</organism>
<evidence type="ECO:0000313" key="2">
    <source>
        <dbReference type="Proteomes" id="UP001158045"/>
    </source>
</evidence>
<dbReference type="InterPro" id="IPR006748">
    <property type="entry name" value="NH2Glyco/OHUrea_AB-resist_kin"/>
</dbReference>
<sequence>MTYKFKTEDIKQIVKAFGNDFFSDTSIVLESLIIKWHIEKLQLVNSFSSNLVFKGFSQIHGPIIMKFGRNFEEFSSEVNALKGLSGPSVCKLYEVDFEHRVLLEEAILPGVELALENQIEKRLDTFCDLYLQLHVINNESAHRVQPFNQTVKYKSYKDWIFRITDYMEAQERWVDVTEHMKRAKALFVKLTQEYSSETLLHGDLHYHNILKSENGYRIIDPKGVMGDPIFDIPRYMLNEFWDEADPFKLDETIETVFKIISCKLNIPRSVLSKILYIEGALAICWHIESGASMDEKDRFIGTIDKLSKYMSL</sequence>
<proteinExistence type="predicted"/>
<dbReference type="Gene3D" id="3.90.1200.10">
    <property type="match status" value="1"/>
</dbReference>
<keyword evidence="2" id="KW-1185">Reference proteome</keyword>